<dbReference type="EMBL" id="QEYD01000002">
    <property type="protein sequence ID" value="PWE30876.1"/>
    <property type="molecule type" value="Genomic_DNA"/>
</dbReference>
<name>A0A2U2CG66_9RHOB</name>
<reference evidence="3 4" key="1">
    <citation type="submission" date="2018-05" db="EMBL/GenBank/DDBJ databases">
        <title>Pararhodobacter marina sp. nov., isolated from deep-sea water of the Indian Ocean.</title>
        <authorList>
            <person name="Lai Q.Sr."/>
            <person name="Liu X."/>
            <person name="Shao Z."/>
        </authorList>
    </citation>
    <scope>NUCLEOTIDE SEQUENCE [LARGE SCALE GENOMIC DNA]</scope>
    <source>
        <strain evidence="3 4">CIC4N-9</strain>
    </source>
</reference>
<dbReference type="SUPFAM" id="SSF53955">
    <property type="entry name" value="Lysozyme-like"/>
    <property type="match status" value="1"/>
</dbReference>
<dbReference type="Gene3D" id="1.10.530.10">
    <property type="match status" value="1"/>
</dbReference>
<dbReference type="AlphaFoldDB" id="A0A2U2CG66"/>
<dbReference type="InterPro" id="IPR008258">
    <property type="entry name" value="Transglycosylase_SLT_dom_1"/>
</dbReference>
<accession>A0A2U2CG66</accession>
<dbReference type="Proteomes" id="UP000244940">
    <property type="component" value="Unassembled WGS sequence"/>
</dbReference>
<organism evidence="3 4">
    <name type="scientific">Pararhodobacter marinus</name>
    <dbReference type="NCBI Taxonomy" id="2184063"/>
    <lineage>
        <taxon>Bacteria</taxon>
        <taxon>Pseudomonadati</taxon>
        <taxon>Pseudomonadota</taxon>
        <taxon>Alphaproteobacteria</taxon>
        <taxon>Rhodobacterales</taxon>
        <taxon>Paracoccaceae</taxon>
        <taxon>Pararhodobacter</taxon>
    </lineage>
</organism>
<evidence type="ECO:0000259" key="2">
    <source>
        <dbReference type="Pfam" id="PF01464"/>
    </source>
</evidence>
<proteinExistence type="inferred from homology"/>
<evidence type="ECO:0000256" key="1">
    <source>
        <dbReference type="ARBA" id="ARBA00009387"/>
    </source>
</evidence>
<dbReference type="InterPro" id="IPR023346">
    <property type="entry name" value="Lysozyme-like_dom_sf"/>
</dbReference>
<evidence type="ECO:0000313" key="4">
    <source>
        <dbReference type="Proteomes" id="UP000244940"/>
    </source>
</evidence>
<comment type="caution">
    <text evidence="3">The sequence shown here is derived from an EMBL/GenBank/DDBJ whole genome shotgun (WGS) entry which is preliminary data.</text>
</comment>
<protein>
    <submittedName>
        <fullName evidence="3">Lytic transglycosylase</fullName>
    </submittedName>
</protein>
<feature type="domain" description="Transglycosylase SLT" evidence="2">
    <location>
        <begin position="97"/>
        <end position="155"/>
    </location>
</feature>
<dbReference type="OrthoDB" id="5763339at2"/>
<dbReference type="Pfam" id="PF01464">
    <property type="entry name" value="SLT"/>
    <property type="match status" value="1"/>
</dbReference>
<evidence type="ECO:0000313" key="3">
    <source>
        <dbReference type="EMBL" id="PWE30876.1"/>
    </source>
</evidence>
<keyword evidence="4" id="KW-1185">Reference proteome</keyword>
<gene>
    <name evidence="3" type="ORF">C4N9_03740</name>
</gene>
<comment type="similarity">
    <text evidence="1">Belongs to the virb1 family.</text>
</comment>
<sequence>MGNAVETVSDESMRLALCIVPFLAACVMQPVVEETAPEVAARWNHRPESAEWNTAMIEALLTDGTPMVHTVPADIDHFCPDYEEATPSQRAAFYVAFFSGLARFESTWNPRAAGGGGRYQGLLQISPTTARYHGCDLGEDGLYDGAANLACAVRIATAAISRDGVLVQGRGGVAADWPPMRDPARRAEVAEFTSALPQCSDPVETAALAE</sequence>